<dbReference type="GO" id="GO:0009063">
    <property type="term" value="P:amino acid catabolic process"/>
    <property type="evidence" value="ECO:0007669"/>
    <property type="project" value="InterPro"/>
</dbReference>
<dbReference type="InterPro" id="IPR036849">
    <property type="entry name" value="Enolase-like_C_sf"/>
</dbReference>
<evidence type="ECO:0000313" key="11">
    <source>
        <dbReference type="Proteomes" id="UP000243333"/>
    </source>
</evidence>
<evidence type="ECO:0000256" key="2">
    <source>
        <dbReference type="ARBA" id="ARBA00022723"/>
    </source>
</evidence>
<dbReference type="EC" id="5.1.1.-" evidence="8"/>
<dbReference type="SFLD" id="SFLDF00010">
    <property type="entry name" value="dipeptide_epimerase"/>
    <property type="match status" value="1"/>
</dbReference>
<protein>
    <recommendedName>
        <fullName evidence="8">Dipeptide epimerase</fullName>
        <ecNumber evidence="8">5.1.1.-</ecNumber>
    </recommendedName>
</protein>
<dbReference type="GO" id="GO:0000287">
    <property type="term" value="F:magnesium ion binding"/>
    <property type="evidence" value="ECO:0007669"/>
    <property type="project" value="UniProtKB-ARBA"/>
</dbReference>
<feature type="binding site" evidence="6">
    <location>
        <position position="295"/>
    </location>
    <ligand>
        <name>substrate</name>
    </ligand>
</feature>
<dbReference type="SUPFAM" id="SSF54826">
    <property type="entry name" value="Enolase N-terminal domain-like"/>
    <property type="match status" value="1"/>
</dbReference>
<keyword evidence="11" id="KW-1185">Reference proteome</keyword>
<feature type="active site" description="Proton acceptor; specific for (S)-substrate epimerization" evidence="5">
    <location>
        <position position="267"/>
    </location>
</feature>
<reference evidence="11" key="1">
    <citation type="submission" date="2016-10" db="EMBL/GenBank/DDBJ databases">
        <authorList>
            <person name="Varghese N."/>
            <person name="Submissions S."/>
        </authorList>
    </citation>
    <scope>NUCLEOTIDE SEQUENCE [LARGE SCALE GENOMIC DNA]</scope>
    <source>
        <strain evidence="11">DSM 23256</strain>
    </source>
</reference>
<feature type="binding site" evidence="6">
    <location>
        <position position="24"/>
    </location>
    <ligand>
        <name>substrate</name>
    </ligand>
</feature>
<feature type="binding site" evidence="6">
    <location>
        <position position="320"/>
    </location>
    <ligand>
        <name>substrate</name>
    </ligand>
</feature>
<dbReference type="InterPro" id="IPR013341">
    <property type="entry name" value="Mandelate_racemase_N_dom"/>
</dbReference>
<evidence type="ECO:0000256" key="5">
    <source>
        <dbReference type="PIRSR" id="PIRSR634603-1"/>
    </source>
</evidence>
<dbReference type="OrthoDB" id="9775391at2"/>
<evidence type="ECO:0000256" key="7">
    <source>
        <dbReference type="PIRSR" id="PIRSR634603-3"/>
    </source>
</evidence>
<keyword evidence="3 7" id="KW-0460">Magnesium</keyword>
<feature type="binding site" evidence="6">
    <location>
        <position position="135"/>
    </location>
    <ligand>
        <name>substrate</name>
    </ligand>
</feature>
<dbReference type="AlphaFoldDB" id="A0A1G7MTC3"/>
<feature type="binding site" evidence="6">
    <location>
        <position position="297"/>
    </location>
    <ligand>
        <name>substrate</name>
    </ligand>
</feature>
<dbReference type="SFLD" id="SFLDS00001">
    <property type="entry name" value="Enolase"/>
    <property type="match status" value="2"/>
</dbReference>
<dbReference type="InterPro" id="IPR029017">
    <property type="entry name" value="Enolase-like_N"/>
</dbReference>
<dbReference type="InterPro" id="IPR034603">
    <property type="entry name" value="Dipeptide_epimerase"/>
</dbReference>
<dbReference type="GO" id="GO:0016855">
    <property type="term" value="F:racemase and epimerase activity, acting on amino acids and derivatives"/>
    <property type="evidence" value="ECO:0007669"/>
    <property type="project" value="UniProtKB-UniRule"/>
</dbReference>
<comment type="cofactor">
    <cofactor evidence="7 8">
        <name>Mg(2+)</name>
        <dbReference type="ChEBI" id="CHEBI:18420"/>
    </cofactor>
    <text evidence="7 8">Binds 1 Mg(2+) ion per subunit.</text>
</comment>
<keyword evidence="2 7" id="KW-0479">Metal-binding</keyword>
<dbReference type="EMBL" id="FNBU01000019">
    <property type="protein sequence ID" value="SDF64901.1"/>
    <property type="molecule type" value="Genomic_DNA"/>
</dbReference>
<evidence type="ECO:0000256" key="4">
    <source>
        <dbReference type="ARBA" id="ARBA00023235"/>
    </source>
</evidence>
<proteinExistence type="inferred from homology"/>
<evidence type="ECO:0000256" key="6">
    <source>
        <dbReference type="PIRSR" id="PIRSR634603-2"/>
    </source>
</evidence>
<evidence type="ECO:0000256" key="8">
    <source>
        <dbReference type="RuleBase" id="RU366006"/>
    </source>
</evidence>
<feature type="domain" description="Mandelate racemase/muconate lactonizing enzyme C-terminal" evidence="9">
    <location>
        <begin position="141"/>
        <end position="239"/>
    </location>
</feature>
<evidence type="ECO:0000259" key="9">
    <source>
        <dbReference type="SMART" id="SM00922"/>
    </source>
</evidence>
<dbReference type="Gene3D" id="3.30.390.10">
    <property type="entry name" value="Enolase-like, N-terminal domain"/>
    <property type="match status" value="1"/>
</dbReference>
<evidence type="ECO:0000256" key="3">
    <source>
        <dbReference type="ARBA" id="ARBA00022842"/>
    </source>
</evidence>
<dbReference type="InterPro" id="IPR018110">
    <property type="entry name" value="Mandel_Rmase/mucon_lact_enz_CS"/>
</dbReference>
<dbReference type="STRING" id="1123285.SAMN05660235_02291"/>
<organism evidence="10 11">
    <name type="scientific">Sporolituus thermophilus DSM 23256</name>
    <dbReference type="NCBI Taxonomy" id="1123285"/>
    <lineage>
        <taxon>Bacteria</taxon>
        <taxon>Bacillati</taxon>
        <taxon>Bacillota</taxon>
        <taxon>Negativicutes</taxon>
        <taxon>Selenomonadales</taxon>
        <taxon>Sporomusaceae</taxon>
        <taxon>Sporolituus</taxon>
    </lineage>
</organism>
<keyword evidence="4 8" id="KW-0413">Isomerase</keyword>
<dbReference type="GO" id="GO:0006518">
    <property type="term" value="P:peptide metabolic process"/>
    <property type="evidence" value="ECO:0007669"/>
    <property type="project" value="UniProtKB-ARBA"/>
</dbReference>
<name>A0A1G7MTC3_9FIRM</name>
<comment type="similarity">
    <text evidence="1 8">Belongs to the mandelate racemase/muconate lactonizing enzyme family.</text>
</comment>
<dbReference type="Gene3D" id="3.20.20.120">
    <property type="entry name" value="Enolase-like C-terminal domain"/>
    <property type="match status" value="1"/>
</dbReference>
<dbReference type="PANTHER" id="PTHR48073:SF2">
    <property type="entry name" value="O-SUCCINYLBENZOATE SYNTHASE"/>
    <property type="match status" value="1"/>
</dbReference>
<dbReference type="FunFam" id="3.30.390.10:FF:000009">
    <property type="entry name" value="Hydrophobic dipeptide epimerase"/>
    <property type="match status" value="1"/>
</dbReference>
<dbReference type="RefSeq" id="WP_093690983.1">
    <property type="nucleotide sequence ID" value="NZ_FNBU01000019.1"/>
</dbReference>
<dbReference type="PANTHER" id="PTHR48073">
    <property type="entry name" value="O-SUCCINYLBENZOATE SYNTHASE-RELATED"/>
    <property type="match status" value="1"/>
</dbReference>
<dbReference type="SUPFAM" id="SSF51604">
    <property type="entry name" value="Enolase C-terminal domain-like"/>
    <property type="match status" value="1"/>
</dbReference>
<dbReference type="Pfam" id="PF13378">
    <property type="entry name" value="MR_MLE_C"/>
    <property type="match status" value="1"/>
</dbReference>
<dbReference type="SMART" id="SM00922">
    <property type="entry name" value="MR_MLE"/>
    <property type="match status" value="1"/>
</dbReference>
<dbReference type="Pfam" id="PF02746">
    <property type="entry name" value="MR_MLE_N"/>
    <property type="match status" value="1"/>
</dbReference>
<dbReference type="Proteomes" id="UP000243333">
    <property type="component" value="Unassembled WGS sequence"/>
</dbReference>
<dbReference type="InterPro" id="IPR013342">
    <property type="entry name" value="Mandelate_racemase_C"/>
</dbReference>
<feature type="binding site" evidence="6">
    <location>
        <position position="160"/>
    </location>
    <ligand>
        <name>substrate</name>
    </ligand>
</feature>
<feature type="binding site" evidence="7">
    <location>
        <position position="218"/>
    </location>
    <ligand>
        <name>Mg(2+)</name>
        <dbReference type="ChEBI" id="CHEBI:18420"/>
    </ligand>
</feature>
<dbReference type="SFLD" id="SFLDF00009">
    <property type="entry name" value="o-succinylbenzoate_synthase"/>
    <property type="match status" value="1"/>
</dbReference>
<evidence type="ECO:0000256" key="1">
    <source>
        <dbReference type="ARBA" id="ARBA00008031"/>
    </source>
</evidence>
<sequence length="362" mass="38940">MKIAEVKIGKVRIPLKKPFKTALRTVYAAEDIVIKIITDEGVIGFGSAAPTAVITGDTQGAIVAAIRDCIAPKIIGMEADRLEALMAALDGAAVHNTSAKAAVDMALYDLFGKIHRLPVYKLFGAYRREVTTDLTISVNSPEEMARDAREAVAAGYRELKIKVGTDADLDIRRVKAVRQAVGDAVKIRLDANQGWKPKEAVRTIRRMEDLGLAIELVEQPVAAQDIEGLKFVTDHVDTDILADEAVFGPADAFRILAMRAADLINIKLMKAGGLHSALKICHLAETMGIECMMGCMLESKIGITAAASFAAAKKNITRADLDAALLLAEDPVLGGVTFDQNRILLPEAPGFGIEDVKGWQEI</sequence>
<dbReference type="CDD" id="cd03319">
    <property type="entry name" value="L-Ala-DL-Glu_epimerase"/>
    <property type="match status" value="1"/>
</dbReference>
<feature type="active site" description="Proton acceptor; specific for (R)-substrate epimerization" evidence="5">
    <location>
        <position position="162"/>
    </location>
</feature>
<feature type="binding site" evidence="7">
    <location>
        <position position="243"/>
    </location>
    <ligand>
        <name>Mg(2+)</name>
        <dbReference type="ChEBI" id="CHEBI:18420"/>
    </ligand>
</feature>
<dbReference type="PROSITE" id="PS00908">
    <property type="entry name" value="MR_MLE_1"/>
    <property type="match status" value="1"/>
</dbReference>
<feature type="binding site" evidence="7">
    <location>
        <position position="190"/>
    </location>
    <ligand>
        <name>Mg(2+)</name>
        <dbReference type="ChEBI" id="CHEBI:18420"/>
    </ligand>
</feature>
<gene>
    <name evidence="10" type="ORF">SAMN05660235_02291</name>
</gene>
<dbReference type="SFLD" id="SFLDG00180">
    <property type="entry name" value="muconate_cycloisomerase"/>
    <property type="match status" value="2"/>
</dbReference>
<feature type="binding site" evidence="6">
    <location>
        <position position="322"/>
    </location>
    <ligand>
        <name>substrate</name>
    </ligand>
</feature>
<accession>A0A1G7MTC3</accession>
<dbReference type="InterPro" id="IPR029065">
    <property type="entry name" value="Enolase_C-like"/>
</dbReference>
<evidence type="ECO:0000313" key="10">
    <source>
        <dbReference type="EMBL" id="SDF64901.1"/>
    </source>
</evidence>